<dbReference type="PROSITE" id="PS50801">
    <property type="entry name" value="STAS"/>
    <property type="match status" value="1"/>
</dbReference>
<dbReference type="GO" id="GO:0043856">
    <property type="term" value="F:anti-sigma factor antagonist activity"/>
    <property type="evidence" value="ECO:0007669"/>
    <property type="project" value="InterPro"/>
</dbReference>
<evidence type="ECO:0000313" key="4">
    <source>
        <dbReference type="EMBL" id="EMS81026.1"/>
    </source>
</evidence>
<organism evidence="4 5">
    <name type="scientific">Desulfotignum phosphitoxidans DSM 13687</name>
    <dbReference type="NCBI Taxonomy" id="1286635"/>
    <lineage>
        <taxon>Bacteria</taxon>
        <taxon>Pseudomonadati</taxon>
        <taxon>Thermodesulfobacteriota</taxon>
        <taxon>Desulfobacteria</taxon>
        <taxon>Desulfobacterales</taxon>
        <taxon>Desulfobacteraceae</taxon>
        <taxon>Desulfotignum</taxon>
    </lineage>
</organism>
<proteinExistence type="inferred from homology"/>
<keyword evidence="5" id="KW-1185">Reference proteome</keyword>
<dbReference type="InterPro" id="IPR002645">
    <property type="entry name" value="STAS_dom"/>
</dbReference>
<dbReference type="CDD" id="cd07043">
    <property type="entry name" value="STAS_anti-anti-sigma_factors"/>
    <property type="match status" value="1"/>
</dbReference>
<dbReference type="PANTHER" id="PTHR33495">
    <property type="entry name" value="ANTI-SIGMA FACTOR ANTAGONIST TM_1081-RELATED-RELATED"/>
    <property type="match status" value="1"/>
</dbReference>
<dbReference type="Pfam" id="PF01740">
    <property type="entry name" value="STAS"/>
    <property type="match status" value="1"/>
</dbReference>
<dbReference type="OrthoDB" id="280847at2"/>
<dbReference type="SUPFAM" id="SSF52091">
    <property type="entry name" value="SpoIIaa-like"/>
    <property type="match status" value="1"/>
</dbReference>
<accession>S0G7M2</accession>
<dbReference type="Proteomes" id="UP000014216">
    <property type="component" value="Unassembled WGS sequence"/>
</dbReference>
<dbReference type="InterPro" id="IPR036513">
    <property type="entry name" value="STAS_dom_sf"/>
</dbReference>
<evidence type="ECO:0000256" key="1">
    <source>
        <dbReference type="ARBA" id="ARBA00009013"/>
    </source>
</evidence>
<name>S0G7M2_9BACT</name>
<sequence length="108" mass="11765">MQIQETMQNNTCVVCVTGRLDATTAPELDQAVTQIIEQGKHKMVFDLTHLEYVSSAGLRIFLVVAKKLKGLNGELSLAGLQGNIKEVLEISGFPSILPCYDSMDDLPA</sequence>
<comment type="caution">
    <text evidence="4">The sequence shown here is derived from an EMBL/GenBank/DDBJ whole genome shotgun (WGS) entry which is preliminary data.</text>
</comment>
<comment type="similarity">
    <text evidence="1 2">Belongs to the anti-sigma-factor antagonist family.</text>
</comment>
<dbReference type="RefSeq" id="WP_006963655.1">
    <property type="nucleotide sequence ID" value="NZ_APJX01000001.1"/>
</dbReference>
<dbReference type="InterPro" id="IPR003658">
    <property type="entry name" value="Anti-sigma_ant"/>
</dbReference>
<protein>
    <recommendedName>
        <fullName evidence="2">Anti-sigma factor antagonist</fullName>
    </recommendedName>
</protein>
<dbReference type="Gene3D" id="3.30.750.24">
    <property type="entry name" value="STAS domain"/>
    <property type="match status" value="1"/>
</dbReference>
<evidence type="ECO:0000259" key="3">
    <source>
        <dbReference type="PROSITE" id="PS50801"/>
    </source>
</evidence>
<gene>
    <name evidence="4" type="ORF">Dpo_1c01570</name>
</gene>
<feature type="domain" description="STAS" evidence="3">
    <location>
        <begin position="1"/>
        <end position="108"/>
    </location>
</feature>
<dbReference type="EMBL" id="APJX01000001">
    <property type="protein sequence ID" value="EMS81026.1"/>
    <property type="molecule type" value="Genomic_DNA"/>
</dbReference>
<evidence type="ECO:0000313" key="5">
    <source>
        <dbReference type="Proteomes" id="UP000014216"/>
    </source>
</evidence>
<dbReference type="NCBIfam" id="TIGR00377">
    <property type="entry name" value="ant_ant_sig"/>
    <property type="match status" value="1"/>
</dbReference>
<reference evidence="4 5" key="1">
    <citation type="journal article" date="2013" name="Genome Announc.">
        <title>Draft Genome Sequence of Desulfotignum phosphitoxidans DSM 13687 Strain FiPS-3.</title>
        <authorList>
            <person name="Poehlein A."/>
            <person name="Daniel R."/>
            <person name="Simeonova D.D."/>
        </authorList>
    </citation>
    <scope>NUCLEOTIDE SEQUENCE [LARGE SCALE GENOMIC DNA]</scope>
    <source>
        <strain evidence="4 5">DSM 13687</strain>
    </source>
</reference>
<dbReference type="AlphaFoldDB" id="S0G7M2"/>
<evidence type="ECO:0000256" key="2">
    <source>
        <dbReference type="RuleBase" id="RU003749"/>
    </source>
</evidence>